<proteinExistence type="predicted"/>
<evidence type="ECO:0000313" key="1">
    <source>
        <dbReference type="EMBL" id="CAA9571124.1"/>
    </source>
</evidence>
<accession>A0A6J4V7W7</accession>
<name>A0A6J4V7W7_9BACT</name>
<organism evidence="1">
    <name type="scientific">uncultured Thermomicrobiales bacterium</name>
    <dbReference type="NCBI Taxonomy" id="1645740"/>
    <lineage>
        <taxon>Bacteria</taxon>
        <taxon>Pseudomonadati</taxon>
        <taxon>Thermomicrobiota</taxon>
        <taxon>Thermomicrobia</taxon>
        <taxon>Thermomicrobiales</taxon>
        <taxon>environmental samples</taxon>
    </lineage>
</organism>
<protein>
    <submittedName>
        <fullName evidence="1">Uncharacterized protein</fullName>
    </submittedName>
</protein>
<gene>
    <name evidence="1" type="ORF">AVDCRST_MAG49-3626</name>
</gene>
<reference evidence="1" key="1">
    <citation type="submission" date="2020-02" db="EMBL/GenBank/DDBJ databases">
        <authorList>
            <person name="Meier V. D."/>
        </authorList>
    </citation>
    <scope>NUCLEOTIDE SEQUENCE</scope>
    <source>
        <strain evidence="1">AVDCRST_MAG49</strain>
    </source>
</reference>
<feature type="non-terminal residue" evidence="1">
    <location>
        <position position="1"/>
    </location>
</feature>
<feature type="non-terminal residue" evidence="1">
    <location>
        <position position="42"/>
    </location>
</feature>
<sequence length="42" mass="4711">CGNAPGARGQVAAGARRVRWVGLSVPRRWWRLAARDRRPQEA</sequence>
<dbReference type="AlphaFoldDB" id="A0A6J4V7W7"/>
<dbReference type="EMBL" id="CADCWG010000252">
    <property type="protein sequence ID" value="CAA9571124.1"/>
    <property type="molecule type" value="Genomic_DNA"/>
</dbReference>